<evidence type="ECO:0000313" key="3">
    <source>
        <dbReference type="Proteomes" id="UP000010478"/>
    </source>
</evidence>
<dbReference type="eggNOG" id="COG3182">
    <property type="taxonomic scope" value="Bacteria"/>
</dbReference>
<feature type="transmembrane region" description="Helical" evidence="1">
    <location>
        <begin position="22"/>
        <end position="46"/>
    </location>
</feature>
<dbReference type="KEGG" id="oni:Osc7112_5187"/>
<evidence type="ECO:0000313" key="2">
    <source>
        <dbReference type="EMBL" id="AFZ09441.1"/>
    </source>
</evidence>
<dbReference type="InterPro" id="IPR005625">
    <property type="entry name" value="PepSY-ass_TM"/>
</dbReference>
<dbReference type="Proteomes" id="UP000010478">
    <property type="component" value="Chromosome"/>
</dbReference>
<dbReference type="PANTHER" id="PTHR34219">
    <property type="entry name" value="IRON-REGULATED INNER MEMBRANE PROTEIN-RELATED"/>
    <property type="match status" value="1"/>
</dbReference>
<dbReference type="STRING" id="179408.Osc7112_5187"/>
<feature type="transmembrane region" description="Helical" evidence="1">
    <location>
        <begin position="195"/>
        <end position="222"/>
    </location>
</feature>
<dbReference type="AlphaFoldDB" id="K9VNA2"/>
<feature type="transmembrane region" description="Helical" evidence="1">
    <location>
        <begin position="151"/>
        <end position="174"/>
    </location>
</feature>
<dbReference type="HOGENOM" id="CLU_031962_4_2_3"/>
<dbReference type="Pfam" id="PF03929">
    <property type="entry name" value="PepSY_TM"/>
    <property type="match status" value="1"/>
</dbReference>
<sequence length="393" mass="44194">MRTVNGFEKNLEMNFRKLAFKLHLYLGLVVGIFLAAIALTGSLLVFGPEIERFFNPQLLQVIPQTERIPLENVLQIVEKAYPQNQALSILLPRSAKEVCQVWMRSKSEEIVSVYVNPYSGSITGARLEKETFTGFVLTLHADLAGGELGHFVVGICGIAMLGLTFTGLVLWTGWRNFARGFSINWKAHWQRTVFDLHNVSGIVSVAFLILISATGTGMIFYAPVESALYWLTNEKPQPALTSHPQSSSSRQNLDEILHQVNTVWPEAKTTFISLPLTPEATFKVRKKFPNDPHPNGISTIYLDQYSGEILQADSVNSASVANRILNSLYPLHIGSYGGIYLRLVHAIAGLAAIVLFITGVMMWRQRHLAKFYRKEARQQYEELSPLSQQWPWF</sequence>
<evidence type="ECO:0000256" key="1">
    <source>
        <dbReference type="SAM" id="Phobius"/>
    </source>
</evidence>
<organism evidence="2 3">
    <name type="scientific">Phormidium nigroviride PCC 7112</name>
    <dbReference type="NCBI Taxonomy" id="179408"/>
    <lineage>
        <taxon>Bacteria</taxon>
        <taxon>Bacillati</taxon>
        <taxon>Cyanobacteriota</taxon>
        <taxon>Cyanophyceae</taxon>
        <taxon>Oscillatoriophycideae</taxon>
        <taxon>Oscillatoriales</taxon>
        <taxon>Oscillatoriaceae</taxon>
        <taxon>Phormidium</taxon>
    </lineage>
</organism>
<name>K9VNA2_9CYAN</name>
<dbReference type="EMBL" id="CP003614">
    <property type="protein sequence ID" value="AFZ09441.1"/>
    <property type="molecule type" value="Genomic_DNA"/>
</dbReference>
<dbReference type="RefSeq" id="WP_015178663.1">
    <property type="nucleotide sequence ID" value="NC_019729.1"/>
</dbReference>
<keyword evidence="1" id="KW-1133">Transmembrane helix</keyword>
<dbReference type="OrthoDB" id="9776609at2"/>
<feature type="transmembrane region" description="Helical" evidence="1">
    <location>
        <begin position="339"/>
        <end position="363"/>
    </location>
</feature>
<proteinExistence type="predicted"/>
<keyword evidence="3" id="KW-1185">Reference proteome</keyword>
<keyword evidence="1" id="KW-0812">Transmembrane</keyword>
<keyword evidence="1" id="KW-0472">Membrane</keyword>
<reference evidence="2 3" key="1">
    <citation type="submission" date="2012-05" db="EMBL/GenBank/DDBJ databases">
        <title>Finished chromosome of genome of Oscillatoria sp. PCC 7112.</title>
        <authorList>
            <consortium name="US DOE Joint Genome Institute"/>
            <person name="Gugger M."/>
            <person name="Coursin T."/>
            <person name="Rippka R."/>
            <person name="Tandeau De Marsac N."/>
            <person name="Huntemann M."/>
            <person name="Wei C.-L."/>
            <person name="Han J."/>
            <person name="Detter J.C."/>
            <person name="Han C."/>
            <person name="Tapia R."/>
            <person name="Davenport K."/>
            <person name="Daligault H."/>
            <person name="Erkkila T."/>
            <person name="Gu W."/>
            <person name="Munk A.C.C."/>
            <person name="Teshima H."/>
            <person name="Xu Y."/>
            <person name="Chain P."/>
            <person name="Chen A."/>
            <person name="Krypides N."/>
            <person name="Mavromatis K."/>
            <person name="Markowitz V."/>
            <person name="Szeto E."/>
            <person name="Ivanova N."/>
            <person name="Mikhailova N."/>
            <person name="Ovchinnikova G."/>
            <person name="Pagani I."/>
            <person name="Pati A."/>
            <person name="Goodwin L."/>
            <person name="Peters L."/>
            <person name="Pitluck S."/>
            <person name="Woyke T."/>
            <person name="Kerfeld C."/>
        </authorList>
    </citation>
    <scope>NUCLEOTIDE SEQUENCE [LARGE SCALE GENOMIC DNA]</scope>
    <source>
        <strain evidence="2 3">PCC 7112</strain>
    </source>
</reference>
<protein>
    <submittedName>
        <fullName evidence="2">Propeptide PepSY amd peptidase M4</fullName>
    </submittedName>
</protein>
<accession>K9VNA2</accession>
<dbReference type="PANTHER" id="PTHR34219:SF3">
    <property type="entry name" value="BLL7967 PROTEIN"/>
    <property type="match status" value="1"/>
</dbReference>
<gene>
    <name evidence="2" type="ORF">Osc7112_5187</name>
</gene>